<protein>
    <recommendedName>
        <fullName evidence="4">Prokaryotic phospholipase A2</fullName>
    </recommendedName>
</protein>
<evidence type="ECO:0000313" key="3">
    <source>
        <dbReference type="Proteomes" id="UP000283090"/>
    </source>
</evidence>
<feature type="chain" id="PRO_5019520080" description="Prokaryotic phospholipase A2" evidence="1">
    <location>
        <begin position="21"/>
        <end position="227"/>
    </location>
</feature>
<dbReference type="SUPFAM" id="SSF48619">
    <property type="entry name" value="Phospholipase A2, PLA2"/>
    <property type="match status" value="1"/>
</dbReference>
<dbReference type="EMBL" id="SAEB01000009">
    <property type="protein sequence ID" value="RVD82097.1"/>
    <property type="molecule type" value="Genomic_DNA"/>
</dbReference>
<gene>
    <name evidence="2" type="ORF">DFL_006533</name>
</gene>
<dbReference type="OrthoDB" id="5120271at2759"/>
<dbReference type="RefSeq" id="XP_067487641.1">
    <property type="nucleotide sequence ID" value="XM_067635978.1"/>
</dbReference>
<dbReference type="AlphaFoldDB" id="A0A436ZT21"/>
<dbReference type="GO" id="GO:0050482">
    <property type="term" value="P:arachidonate secretion"/>
    <property type="evidence" value="ECO:0007669"/>
    <property type="project" value="InterPro"/>
</dbReference>
<accession>A0A436ZT21</accession>
<comment type="caution">
    <text evidence="2">The sequence shown here is derived from an EMBL/GenBank/DDBJ whole genome shotgun (WGS) entry which is preliminary data.</text>
</comment>
<sequence length="227" mass="25593">MHFNKLLFVLSTTLVTLSKATPTPQPVDAVEIRAVEPVADIESVGDVGGITYIDDDEGDLELFDAAELPGKEFVKRDPHCSASCRTDGLLFHTPINTFIKNYRNKKFMSPPLIWLSDGCSVPKAVAKALKINKDKPRGYNFLPSCQRHDFGYRNYKKQKRFSGTNRSKIDSNFKKDMYNVCKQYSGWKSWKGVECRRIADVYFKMVRLCGTGGCSAAKVKSILKSIF</sequence>
<dbReference type="InterPro" id="IPR036444">
    <property type="entry name" value="PLipase_A2_dom_sf"/>
</dbReference>
<proteinExistence type="predicted"/>
<feature type="signal peptide" evidence="1">
    <location>
        <begin position="1"/>
        <end position="20"/>
    </location>
</feature>
<reference evidence="2 3" key="1">
    <citation type="submission" date="2019-01" db="EMBL/GenBank/DDBJ databases">
        <title>Intercellular communication is required for trap formation in the nematode-trapping fungus Duddingtonia flagrans.</title>
        <authorList>
            <person name="Youssar L."/>
            <person name="Wernet V."/>
            <person name="Hensel N."/>
            <person name="Hildebrandt H.-G."/>
            <person name="Fischer R."/>
        </authorList>
    </citation>
    <scope>NUCLEOTIDE SEQUENCE [LARGE SCALE GENOMIC DNA]</scope>
    <source>
        <strain evidence="2 3">CBS H-5679</strain>
    </source>
</reference>
<dbReference type="GO" id="GO:0004623">
    <property type="term" value="F:phospholipase A2 activity"/>
    <property type="evidence" value="ECO:0007669"/>
    <property type="project" value="InterPro"/>
</dbReference>
<dbReference type="Proteomes" id="UP000283090">
    <property type="component" value="Unassembled WGS sequence"/>
</dbReference>
<dbReference type="GeneID" id="93588844"/>
<dbReference type="InterPro" id="IPR015141">
    <property type="entry name" value="PLipase_A2_prok/fun"/>
</dbReference>
<dbReference type="VEuPathDB" id="FungiDB:DFL_006533"/>
<organism evidence="2 3">
    <name type="scientific">Arthrobotrys flagrans</name>
    <name type="common">Nematode-trapping fungus</name>
    <name type="synonym">Trichothecium flagrans</name>
    <dbReference type="NCBI Taxonomy" id="97331"/>
    <lineage>
        <taxon>Eukaryota</taxon>
        <taxon>Fungi</taxon>
        <taxon>Dikarya</taxon>
        <taxon>Ascomycota</taxon>
        <taxon>Pezizomycotina</taxon>
        <taxon>Orbiliomycetes</taxon>
        <taxon>Orbiliales</taxon>
        <taxon>Orbiliaceae</taxon>
        <taxon>Arthrobotrys</taxon>
    </lineage>
</organism>
<name>A0A436ZT21_ARTFL</name>
<evidence type="ECO:0008006" key="4">
    <source>
        <dbReference type="Google" id="ProtNLM"/>
    </source>
</evidence>
<keyword evidence="3" id="KW-1185">Reference proteome</keyword>
<evidence type="ECO:0000313" key="2">
    <source>
        <dbReference type="EMBL" id="RVD82097.1"/>
    </source>
</evidence>
<dbReference type="Gene3D" id="1.20.90.10">
    <property type="entry name" value="Phospholipase A2 domain"/>
    <property type="match status" value="1"/>
</dbReference>
<evidence type="ECO:0000256" key="1">
    <source>
        <dbReference type="SAM" id="SignalP"/>
    </source>
</evidence>
<keyword evidence="1" id="KW-0732">Signal</keyword>
<dbReference type="Pfam" id="PF09056">
    <property type="entry name" value="Phospholip_A2_3"/>
    <property type="match status" value="1"/>
</dbReference>
<dbReference type="GO" id="GO:0006644">
    <property type="term" value="P:phospholipid metabolic process"/>
    <property type="evidence" value="ECO:0007669"/>
    <property type="project" value="InterPro"/>
</dbReference>